<evidence type="ECO:0000313" key="3">
    <source>
        <dbReference type="Proteomes" id="UP000198282"/>
    </source>
</evidence>
<keyword evidence="3" id="KW-1185">Reference proteome</keyword>
<dbReference type="EMBL" id="FZOD01000003">
    <property type="protein sequence ID" value="SNS06891.1"/>
    <property type="molecule type" value="Genomic_DNA"/>
</dbReference>
<keyword evidence="1" id="KW-0812">Transmembrane</keyword>
<reference evidence="2 3" key="1">
    <citation type="submission" date="2017-06" db="EMBL/GenBank/DDBJ databases">
        <authorList>
            <person name="Kim H.J."/>
            <person name="Triplett B.A."/>
        </authorList>
    </citation>
    <scope>NUCLEOTIDE SEQUENCE [LARGE SCALE GENOMIC DNA]</scope>
    <source>
        <strain evidence="2 3">CGMCC 4.2132</strain>
    </source>
</reference>
<keyword evidence="1" id="KW-0472">Membrane</keyword>
<sequence>MHKPSQTPYLRDMVWFIPACIATCFGGIALLAQGAKGAEVSQTLSFVVATVALLLALLFRTREPQPPLRRGRFWLTLLVAVVLGLGSASTWWFVIHSPDLRVTDDVTVLDGQSMEDGAQAAVEIPGRPPGRENLSITFTLVNARSTGNCVVPATLEVRLLADDRWSNPPAIAHSGEEIRLPLSRVKDRAGVQVDLRVPDGSCLLHLKVSEAVLYN</sequence>
<dbReference type="Proteomes" id="UP000198282">
    <property type="component" value="Unassembled WGS sequence"/>
</dbReference>
<proteinExistence type="predicted"/>
<protein>
    <submittedName>
        <fullName evidence="2">Uncharacterized protein</fullName>
    </submittedName>
</protein>
<name>A0A239BHK5_9ACTN</name>
<organism evidence="2 3">
    <name type="scientific">Streptosporangium subroseum</name>
    <dbReference type="NCBI Taxonomy" id="106412"/>
    <lineage>
        <taxon>Bacteria</taxon>
        <taxon>Bacillati</taxon>
        <taxon>Actinomycetota</taxon>
        <taxon>Actinomycetes</taxon>
        <taxon>Streptosporangiales</taxon>
        <taxon>Streptosporangiaceae</taxon>
        <taxon>Streptosporangium</taxon>
    </lineage>
</organism>
<dbReference type="AlphaFoldDB" id="A0A239BHK5"/>
<feature type="transmembrane region" description="Helical" evidence="1">
    <location>
        <begin position="12"/>
        <end position="32"/>
    </location>
</feature>
<feature type="transmembrane region" description="Helical" evidence="1">
    <location>
        <begin position="44"/>
        <end position="61"/>
    </location>
</feature>
<keyword evidence="1" id="KW-1133">Transmembrane helix</keyword>
<accession>A0A239BHK5</accession>
<evidence type="ECO:0000313" key="2">
    <source>
        <dbReference type="EMBL" id="SNS06891.1"/>
    </source>
</evidence>
<feature type="transmembrane region" description="Helical" evidence="1">
    <location>
        <begin position="73"/>
        <end position="94"/>
    </location>
</feature>
<evidence type="ECO:0000256" key="1">
    <source>
        <dbReference type="SAM" id="Phobius"/>
    </source>
</evidence>
<gene>
    <name evidence="2" type="ORF">SAMN05216276_1003193</name>
</gene>